<dbReference type="Proteomes" id="UP000814140">
    <property type="component" value="Unassembled WGS sequence"/>
</dbReference>
<comment type="caution">
    <text evidence="1">The sequence shown here is derived from an EMBL/GenBank/DDBJ whole genome shotgun (WGS) entry which is preliminary data.</text>
</comment>
<evidence type="ECO:0000313" key="2">
    <source>
        <dbReference type="Proteomes" id="UP000814140"/>
    </source>
</evidence>
<dbReference type="EMBL" id="MU277200">
    <property type="protein sequence ID" value="KAI0064172.1"/>
    <property type="molecule type" value="Genomic_DNA"/>
</dbReference>
<reference evidence="1" key="1">
    <citation type="submission" date="2021-03" db="EMBL/GenBank/DDBJ databases">
        <authorList>
            <consortium name="DOE Joint Genome Institute"/>
            <person name="Ahrendt S."/>
            <person name="Looney B.P."/>
            <person name="Miyauchi S."/>
            <person name="Morin E."/>
            <person name="Drula E."/>
            <person name="Courty P.E."/>
            <person name="Chicoki N."/>
            <person name="Fauchery L."/>
            <person name="Kohler A."/>
            <person name="Kuo A."/>
            <person name="Labutti K."/>
            <person name="Pangilinan J."/>
            <person name="Lipzen A."/>
            <person name="Riley R."/>
            <person name="Andreopoulos W."/>
            <person name="He G."/>
            <person name="Johnson J."/>
            <person name="Barry K.W."/>
            <person name="Grigoriev I.V."/>
            <person name="Nagy L."/>
            <person name="Hibbett D."/>
            <person name="Henrissat B."/>
            <person name="Matheny P.B."/>
            <person name="Labbe J."/>
            <person name="Martin F."/>
        </authorList>
    </citation>
    <scope>NUCLEOTIDE SEQUENCE</scope>
    <source>
        <strain evidence="1">HHB10654</strain>
    </source>
</reference>
<sequence>MEGGAGLIGSGMRMQLDQRSIKGRPSTVPLDSGRSACTSLTLRIAISLQTGTADDRRVYFPGMDRKKAGLK</sequence>
<accession>A0ACB8T6N6</accession>
<reference evidence="1" key="2">
    <citation type="journal article" date="2022" name="New Phytol.">
        <title>Evolutionary transition to the ectomycorrhizal habit in the genomes of a hyperdiverse lineage of mushroom-forming fungi.</title>
        <authorList>
            <person name="Looney B."/>
            <person name="Miyauchi S."/>
            <person name="Morin E."/>
            <person name="Drula E."/>
            <person name="Courty P.E."/>
            <person name="Kohler A."/>
            <person name="Kuo A."/>
            <person name="LaButti K."/>
            <person name="Pangilinan J."/>
            <person name="Lipzen A."/>
            <person name="Riley R."/>
            <person name="Andreopoulos W."/>
            <person name="He G."/>
            <person name="Johnson J."/>
            <person name="Nolan M."/>
            <person name="Tritt A."/>
            <person name="Barry K.W."/>
            <person name="Grigoriev I.V."/>
            <person name="Nagy L.G."/>
            <person name="Hibbett D."/>
            <person name="Henrissat B."/>
            <person name="Matheny P.B."/>
            <person name="Labbe J."/>
            <person name="Martin F.M."/>
        </authorList>
    </citation>
    <scope>NUCLEOTIDE SEQUENCE</scope>
    <source>
        <strain evidence="1">HHB10654</strain>
    </source>
</reference>
<keyword evidence="2" id="KW-1185">Reference proteome</keyword>
<protein>
    <submittedName>
        <fullName evidence="1">Uncharacterized protein</fullName>
    </submittedName>
</protein>
<organism evidence="1 2">
    <name type="scientific">Artomyces pyxidatus</name>
    <dbReference type="NCBI Taxonomy" id="48021"/>
    <lineage>
        <taxon>Eukaryota</taxon>
        <taxon>Fungi</taxon>
        <taxon>Dikarya</taxon>
        <taxon>Basidiomycota</taxon>
        <taxon>Agaricomycotina</taxon>
        <taxon>Agaricomycetes</taxon>
        <taxon>Russulales</taxon>
        <taxon>Auriscalpiaceae</taxon>
        <taxon>Artomyces</taxon>
    </lineage>
</organism>
<gene>
    <name evidence="1" type="ORF">BV25DRAFT_1823743</name>
</gene>
<name>A0ACB8T6N6_9AGAM</name>
<proteinExistence type="predicted"/>
<evidence type="ECO:0000313" key="1">
    <source>
        <dbReference type="EMBL" id="KAI0064172.1"/>
    </source>
</evidence>